<dbReference type="EMBL" id="WCRS01000020">
    <property type="protein sequence ID" value="KAB4469947.1"/>
    <property type="molecule type" value="Genomic_DNA"/>
</dbReference>
<evidence type="ECO:0000313" key="9">
    <source>
        <dbReference type="Proteomes" id="UP001156218"/>
    </source>
</evidence>
<dbReference type="EMBL" id="QROV01000031">
    <property type="protein sequence ID" value="RHL54076.1"/>
    <property type="molecule type" value="Genomic_DNA"/>
</dbReference>
<dbReference type="RefSeq" id="WP_008762968.1">
    <property type="nucleotide sequence ID" value="NZ_AP022660.1"/>
</dbReference>
<evidence type="ECO:0000313" key="1">
    <source>
        <dbReference type="EMBL" id="KAB4315611.1"/>
    </source>
</evidence>
<organism evidence="2 8">
    <name type="scientific">Bacteroides thetaiotaomicron</name>
    <dbReference type="NCBI Taxonomy" id="818"/>
    <lineage>
        <taxon>Bacteria</taxon>
        <taxon>Pseudomonadati</taxon>
        <taxon>Bacteroidota</taxon>
        <taxon>Bacteroidia</taxon>
        <taxon>Bacteroidales</taxon>
        <taxon>Bacteroidaceae</taxon>
        <taxon>Bacteroides</taxon>
    </lineage>
</organism>
<dbReference type="GO" id="GO:0016301">
    <property type="term" value="F:kinase activity"/>
    <property type="evidence" value="ECO:0007669"/>
    <property type="project" value="UniProtKB-KW"/>
</dbReference>
<dbReference type="EMBL" id="JAHYQA010000007">
    <property type="protein sequence ID" value="MCE9238291.1"/>
    <property type="molecule type" value="Genomic_DNA"/>
</dbReference>
<dbReference type="Proteomes" id="UP000440614">
    <property type="component" value="Unassembled WGS sequence"/>
</dbReference>
<evidence type="ECO:0000313" key="2">
    <source>
        <dbReference type="EMBL" id="KAB4469947.1"/>
    </source>
</evidence>
<dbReference type="Proteomes" id="UP000488521">
    <property type="component" value="Unassembled WGS sequence"/>
</dbReference>
<keyword evidence="2" id="KW-0418">Kinase</keyword>
<dbReference type="Proteomes" id="UP000283616">
    <property type="component" value="Unassembled WGS sequence"/>
</dbReference>
<evidence type="ECO:0000313" key="3">
    <source>
        <dbReference type="EMBL" id="MCE9238291.1"/>
    </source>
</evidence>
<dbReference type="AlphaFoldDB" id="A0A139KRY7"/>
<reference evidence="7 8" key="2">
    <citation type="journal article" date="2019" name="Nat. Med.">
        <title>A library of human gut bacterial isolates paired with longitudinal multiomics data enables mechanistic microbiome research.</title>
        <authorList>
            <person name="Poyet M."/>
            <person name="Groussin M."/>
            <person name="Gibbons S.M."/>
            <person name="Avila-Pacheco J."/>
            <person name="Jiang X."/>
            <person name="Kearney S.M."/>
            <person name="Perrotta A.R."/>
            <person name="Berdy B."/>
            <person name="Zhao S."/>
            <person name="Lieberman T.D."/>
            <person name="Swanson P.K."/>
            <person name="Smith M."/>
            <person name="Roesemann S."/>
            <person name="Alexander J.E."/>
            <person name="Rich S.A."/>
            <person name="Livny J."/>
            <person name="Vlamakis H."/>
            <person name="Clish C."/>
            <person name="Bullock K."/>
            <person name="Deik A."/>
            <person name="Scott J."/>
            <person name="Pierce K.A."/>
            <person name="Xavier R.J."/>
            <person name="Alm E.J."/>
        </authorList>
    </citation>
    <scope>NUCLEOTIDE SEQUENCE [LARGE SCALE GENOMIC DNA]</scope>
    <source>
        <strain evidence="2 8">BIOML-A156</strain>
        <strain evidence="1 7">BIOML-A188</strain>
    </source>
</reference>
<keyword evidence="2" id="KW-0808">Transferase</keyword>
<protein>
    <submittedName>
        <fullName evidence="2">Tyrosine protein kinase</fullName>
    </submittedName>
</protein>
<dbReference type="Gene3D" id="1.10.510.10">
    <property type="entry name" value="Transferase(Phosphotransferase) domain 1"/>
    <property type="match status" value="1"/>
</dbReference>
<accession>A0A139KRY7</accession>
<dbReference type="InterPro" id="IPR011009">
    <property type="entry name" value="Kinase-like_dom_sf"/>
</dbReference>
<evidence type="ECO:0000313" key="8">
    <source>
        <dbReference type="Proteomes" id="UP000488521"/>
    </source>
</evidence>
<dbReference type="EMBL" id="CP083680">
    <property type="protein sequence ID" value="UYU65874.1"/>
    <property type="molecule type" value="Genomic_DNA"/>
</dbReference>
<dbReference type="Proteomes" id="UP001200544">
    <property type="component" value="Unassembled WGS sequence"/>
</dbReference>
<gene>
    <name evidence="4" type="ORF">DW011_21345</name>
    <name evidence="2" type="ORF">GAN59_20705</name>
    <name evidence="1" type="ORF">GAO51_03220</name>
    <name evidence="3" type="ORF">K0H07_14175</name>
    <name evidence="5" type="ORF">KQP68_20215</name>
</gene>
<reference evidence="5 9" key="3">
    <citation type="submission" date="2021-06" db="EMBL/GenBank/DDBJ databases">
        <title>Interrogation of the integrated mobile genetic elements in gut-associated Bacteroides with a consensus prediction approach.</title>
        <authorList>
            <person name="Campbell D.E."/>
            <person name="Leigh J.R."/>
            <person name="Kim T."/>
            <person name="England W."/>
            <person name="Whitaker R.J."/>
            <person name="Degnan P.H."/>
        </authorList>
    </citation>
    <scope>NUCLEOTIDE SEQUENCE [LARGE SCALE GENOMIC DNA]</scope>
    <source>
        <strain evidence="5 9">WAL8669</strain>
    </source>
</reference>
<evidence type="ECO:0000313" key="6">
    <source>
        <dbReference type="Proteomes" id="UP000283616"/>
    </source>
</evidence>
<dbReference type="SUPFAM" id="SSF56112">
    <property type="entry name" value="Protein kinase-like (PK-like)"/>
    <property type="match status" value="1"/>
</dbReference>
<dbReference type="EMBL" id="WCSY01000002">
    <property type="protein sequence ID" value="KAB4315611.1"/>
    <property type="molecule type" value="Genomic_DNA"/>
</dbReference>
<reference evidence="4 6" key="1">
    <citation type="submission" date="2018-08" db="EMBL/GenBank/DDBJ databases">
        <title>A genome reference for cultivated species of the human gut microbiota.</title>
        <authorList>
            <person name="Zou Y."/>
            <person name="Xue W."/>
            <person name="Luo G."/>
        </authorList>
    </citation>
    <scope>NUCLEOTIDE SEQUENCE [LARGE SCALE GENOMIC DNA]</scope>
    <source>
        <strain evidence="4 6">AF37-12</strain>
    </source>
</reference>
<evidence type="ECO:0000313" key="4">
    <source>
        <dbReference type="EMBL" id="RHL54076.1"/>
    </source>
</evidence>
<sequence>MKIMINPKYEYLREYVERIPKDFETIGTVIHSGRNLIKMITVDGLDINVKRYTIPPLINRIAYAFFRPSKGKRAFVYPEKLLEKGFETPCPIAYIEETKMGLIGHSYFMSIQSPYRYNFCQFGNADIKSCEDVVTAFAEFTARLHEAGILHLDYSPGNILYDKIGEEYHFSLVDINRMHFGEVDIKKGCANFARLWGQTPFFILLGKEYARSRGMDEEECVRLVLHYRKKFWNRYRRRHQVWFQLDI</sequence>
<proteinExistence type="predicted"/>
<name>A0A139KRY7_BACT4</name>
<evidence type="ECO:0000313" key="7">
    <source>
        <dbReference type="Proteomes" id="UP000440614"/>
    </source>
</evidence>
<evidence type="ECO:0000313" key="5">
    <source>
        <dbReference type="EMBL" id="UYU65874.1"/>
    </source>
</evidence>
<reference evidence="3" key="4">
    <citation type="submission" date="2021-07" db="EMBL/GenBank/DDBJ databases">
        <title>Comparative genomics of Bacteroides fragilis group isolates reveals species-dependent resistance mechanisms and validates clinical tools for resistance prediction.</title>
        <authorList>
            <person name="Wallace M.J."/>
            <person name="Jean S."/>
            <person name="Wallace M.A."/>
            <person name="Carey-Ann B.D."/>
            <person name="Dantas G."/>
        </authorList>
    </citation>
    <scope>NUCLEOTIDE SEQUENCE</scope>
    <source>
        <strain evidence="3">BJH_160</strain>
    </source>
</reference>
<dbReference type="Proteomes" id="UP001156218">
    <property type="component" value="Chromosome"/>
</dbReference>